<dbReference type="EMBL" id="JAUJEA010000012">
    <property type="protein sequence ID" value="MDN5204591.1"/>
    <property type="molecule type" value="Genomic_DNA"/>
</dbReference>
<gene>
    <name evidence="1" type="ORF">QQ008_24580</name>
</gene>
<reference evidence="1" key="1">
    <citation type="submission" date="2023-06" db="EMBL/GenBank/DDBJ databases">
        <title>Genomic of Parafulvivirga corallium.</title>
        <authorList>
            <person name="Wang G."/>
        </authorList>
    </citation>
    <scope>NUCLEOTIDE SEQUENCE</scope>
    <source>
        <strain evidence="1">BMA10</strain>
    </source>
</reference>
<dbReference type="Proteomes" id="UP001172082">
    <property type="component" value="Unassembled WGS sequence"/>
</dbReference>
<organism evidence="1 2">
    <name type="scientific">Splendidivirga corallicola</name>
    <dbReference type="NCBI Taxonomy" id="3051826"/>
    <lineage>
        <taxon>Bacteria</taxon>
        <taxon>Pseudomonadati</taxon>
        <taxon>Bacteroidota</taxon>
        <taxon>Cytophagia</taxon>
        <taxon>Cytophagales</taxon>
        <taxon>Splendidivirgaceae</taxon>
        <taxon>Splendidivirga</taxon>
    </lineage>
</organism>
<name>A0ABT8KUY2_9BACT</name>
<protein>
    <submittedName>
        <fullName evidence="1">Uncharacterized protein</fullName>
    </submittedName>
</protein>
<proteinExistence type="predicted"/>
<evidence type="ECO:0000313" key="1">
    <source>
        <dbReference type="EMBL" id="MDN5204591.1"/>
    </source>
</evidence>
<comment type="caution">
    <text evidence="1">The sequence shown here is derived from an EMBL/GenBank/DDBJ whole genome shotgun (WGS) entry which is preliminary data.</text>
</comment>
<dbReference type="RefSeq" id="WP_346754615.1">
    <property type="nucleotide sequence ID" value="NZ_JAUJEA010000012.1"/>
</dbReference>
<accession>A0ABT8KUY2</accession>
<sequence>MKQSQINRLEMFQVTNDYLDTHNSVWNTIPVLGKYKNQFASIIEALKEAAGQQADARVFIGKSLQSLKKTIAEKMDILDDTLEAYAEDTEDAELLSKAQNSVTDYFKLPNEDFETKTKQMIGLLEEKATDMADYGMNVEQVEDAKIDLDRFLATRGKPRVYRVASSMATKEIDALLKEGGIVLERIDRVLKRFKRANSSFYNGYLASRKVIDN</sequence>
<keyword evidence="2" id="KW-1185">Reference proteome</keyword>
<evidence type="ECO:0000313" key="2">
    <source>
        <dbReference type="Proteomes" id="UP001172082"/>
    </source>
</evidence>